<name>K9XU46_STAC7</name>
<evidence type="ECO:0000313" key="2">
    <source>
        <dbReference type="EMBL" id="AFZ35596.1"/>
    </source>
</evidence>
<dbReference type="EMBL" id="CP003653">
    <property type="protein sequence ID" value="AFZ35596.1"/>
    <property type="molecule type" value="Genomic_DNA"/>
</dbReference>
<gene>
    <name evidence="2" type="ordered locus">Sta7437_2044</name>
</gene>
<accession>K9XU46</accession>
<sequence length="257" mass="28085">MKSQLISLNNIGLILIGTTLLSFFPIQSAQSFSVTIGEPDIPTSAQSGTFMIDFDDGNSTVTNSGITYTYSGDYQILDADTNGGANNTGKYITNGPGSNASYTISIDADQKYFGFWWSAVDPENIIEFYDNNNLVFSFNSDNLLAFIPPNSNVTAINNAPYDTDFFYGNLGNNTGEAYLFMNFYAQGTEVYDRIDIYQTDNTGLVQSDNHTFSTTQYTATGYEVPVPFAFSPALGLLLSGGGWLGIGYFQRKKAVDQ</sequence>
<keyword evidence="1" id="KW-1133">Transmembrane helix</keyword>
<dbReference type="RefSeq" id="WP_015193264.1">
    <property type="nucleotide sequence ID" value="NC_019748.1"/>
</dbReference>
<organism evidence="2 3">
    <name type="scientific">Stanieria cyanosphaera (strain ATCC 29371 / PCC 7437)</name>
    <dbReference type="NCBI Taxonomy" id="111780"/>
    <lineage>
        <taxon>Bacteria</taxon>
        <taxon>Bacillati</taxon>
        <taxon>Cyanobacteriota</taxon>
        <taxon>Cyanophyceae</taxon>
        <taxon>Pleurocapsales</taxon>
        <taxon>Dermocarpellaceae</taxon>
        <taxon>Stanieria</taxon>
    </lineage>
</organism>
<feature type="transmembrane region" description="Helical" evidence="1">
    <location>
        <begin position="228"/>
        <end position="249"/>
    </location>
</feature>
<reference evidence="3" key="1">
    <citation type="journal article" date="2013" name="Proc. Natl. Acad. Sci. U.S.A.">
        <title>Improving the coverage of the cyanobacterial phylum using diversity-driven genome sequencing.</title>
        <authorList>
            <person name="Shih P.M."/>
            <person name="Wu D."/>
            <person name="Latifi A."/>
            <person name="Axen S.D."/>
            <person name="Fewer D.P."/>
            <person name="Talla E."/>
            <person name="Calteau A."/>
            <person name="Cai F."/>
            <person name="Tandeau de Marsac N."/>
            <person name="Rippka R."/>
            <person name="Herdman M."/>
            <person name="Sivonen K."/>
            <person name="Coursin T."/>
            <person name="Laurent T."/>
            <person name="Goodwin L."/>
            <person name="Nolan M."/>
            <person name="Davenport K.W."/>
            <person name="Han C.S."/>
            <person name="Rubin E.M."/>
            <person name="Eisen J.A."/>
            <person name="Woyke T."/>
            <person name="Gugger M."/>
            <person name="Kerfeld C.A."/>
        </authorList>
    </citation>
    <scope>NUCLEOTIDE SEQUENCE [LARGE SCALE GENOMIC DNA]</scope>
    <source>
        <strain evidence="3">ATCC 29371 / PCC 7437</strain>
    </source>
</reference>
<keyword evidence="1" id="KW-0812">Transmembrane</keyword>
<protein>
    <submittedName>
        <fullName evidence="2">Uncharacterized protein</fullName>
    </submittedName>
</protein>
<proteinExistence type="predicted"/>
<dbReference type="AlphaFoldDB" id="K9XU46"/>
<evidence type="ECO:0000313" key="3">
    <source>
        <dbReference type="Proteomes" id="UP000010473"/>
    </source>
</evidence>
<dbReference type="Proteomes" id="UP000010473">
    <property type="component" value="Chromosome"/>
</dbReference>
<keyword evidence="3" id="KW-1185">Reference proteome</keyword>
<evidence type="ECO:0000256" key="1">
    <source>
        <dbReference type="SAM" id="Phobius"/>
    </source>
</evidence>
<keyword evidence="1" id="KW-0472">Membrane</keyword>
<dbReference type="KEGG" id="scs:Sta7437_2044"/>
<dbReference type="HOGENOM" id="CLU_1081457_0_0_3"/>
<dbReference type="OrthoDB" id="6383879at2"/>
<dbReference type="eggNOG" id="ENOG50333F7">
    <property type="taxonomic scope" value="Bacteria"/>
</dbReference>